<dbReference type="Pfam" id="PF01544">
    <property type="entry name" value="CorA"/>
    <property type="match status" value="1"/>
</dbReference>
<dbReference type="InterPro" id="IPR045861">
    <property type="entry name" value="CorA_cytoplasmic_dom"/>
</dbReference>
<keyword evidence="8" id="KW-0406">Ion transport</keyword>
<keyword evidence="7 12" id="KW-1133">Transmembrane helix</keyword>
<evidence type="ECO:0000256" key="4">
    <source>
        <dbReference type="ARBA" id="ARBA00022475"/>
    </source>
</evidence>
<evidence type="ECO:0000256" key="12">
    <source>
        <dbReference type="SAM" id="Phobius"/>
    </source>
</evidence>
<proteinExistence type="inferred from homology"/>
<feature type="transmembrane region" description="Helical" evidence="12">
    <location>
        <begin position="311"/>
        <end position="330"/>
    </location>
</feature>
<dbReference type="InterPro" id="IPR045863">
    <property type="entry name" value="CorA_TM1_TM2"/>
</dbReference>
<dbReference type="Gene3D" id="3.30.460.20">
    <property type="entry name" value="CorA soluble domain-like"/>
    <property type="match status" value="1"/>
</dbReference>
<comment type="catalytic activity">
    <reaction evidence="10">
        <text>Mg(2+)(in) = Mg(2+)(out)</text>
        <dbReference type="Rhea" id="RHEA:29827"/>
        <dbReference type="ChEBI" id="CHEBI:18420"/>
    </reaction>
</comment>
<evidence type="ECO:0000256" key="6">
    <source>
        <dbReference type="ARBA" id="ARBA00022842"/>
    </source>
</evidence>
<evidence type="ECO:0000256" key="7">
    <source>
        <dbReference type="ARBA" id="ARBA00022989"/>
    </source>
</evidence>
<dbReference type="FunFam" id="1.20.58.340:FF:000004">
    <property type="entry name" value="Magnesium transport protein CorA"/>
    <property type="match status" value="1"/>
</dbReference>
<dbReference type="SUPFAM" id="SSF144083">
    <property type="entry name" value="Magnesium transport protein CorA, transmembrane region"/>
    <property type="match status" value="1"/>
</dbReference>
<dbReference type="GO" id="GO:0015087">
    <property type="term" value="F:cobalt ion transmembrane transporter activity"/>
    <property type="evidence" value="ECO:0007669"/>
    <property type="project" value="TreeGrafter"/>
</dbReference>
<dbReference type="GO" id="GO:0015095">
    <property type="term" value="F:magnesium ion transmembrane transporter activity"/>
    <property type="evidence" value="ECO:0007669"/>
    <property type="project" value="TreeGrafter"/>
</dbReference>
<dbReference type="EMBL" id="CP015961">
    <property type="protein sequence ID" value="ANI92783.1"/>
    <property type="molecule type" value="Genomic_DNA"/>
</dbReference>
<dbReference type="AlphaFoldDB" id="A0A173LLJ8"/>
<dbReference type="PANTHER" id="PTHR46494">
    <property type="entry name" value="CORA FAMILY METAL ION TRANSPORTER (EUROFUNG)"/>
    <property type="match status" value="1"/>
</dbReference>
<sequence>MSPSSFGFDKIVPNLGTNPFGSSKQGTAPGGPNVPAERAVVDCAVYVDGARVPGQRNHRTALEYVRSRGEGFVWIGLFEPDARQMAGIAEIFGLHELVSEDATAGGQRPKLERYDDTLVLNLRTVDYREHDSVKSAKEIVATGDILIVASHEFVLTVRHGDFGGLAHLRSHMEERPELLTLGPSAVMHAVADHIVDAYIMVADAVEVDVEELESVVFSPNENLEIEHIYLLKREALELKHTITPLGTPLRRLTQDEFEVVAPEIRHYFRDVLDHHTLVAEDVTGYDERLTSLVNAAIARAGNKQNQDMRRISAWVAIAAVPTMIAGIYGMNFDNMPDLHFKYGYYAVLAFMLAICVFLYWLFRRNKWL</sequence>
<protein>
    <submittedName>
        <fullName evidence="13">Putative metal ion transporter YfjQ</fullName>
    </submittedName>
</protein>
<evidence type="ECO:0000256" key="9">
    <source>
        <dbReference type="ARBA" id="ARBA00023136"/>
    </source>
</evidence>
<evidence type="ECO:0000256" key="5">
    <source>
        <dbReference type="ARBA" id="ARBA00022692"/>
    </source>
</evidence>
<dbReference type="RefSeq" id="WP_231887129.1">
    <property type="nucleotide sequence ID" value="NZ_CP015961.1"/>
</dbReference>
<dbReference type="STRING" id="499555.BJL86_2016"/>
<organism evidence="13 14">
    <name type="scientific">Dietzia timorensis</name>
    <dbReference type="NCBI Taxonomy" id="499555"/>
    <lineage>
        <taxon>Bacteria</taxon>
        <taxon>Bacillati</taxon>
        <taxon>Actinomycetota</taxon>
        <taxon>Actinomycetes</taxon>
        <taxon>Mycobacteriales</taxon>
        <taxon>Dietziaceae</taxon>
        <taxon>Dietzia</taxon>
    </lineage>
</organism>
<gene>
    <name evidence="13" type="ORF">BJL86_2016</name>
</gene>
<keyword evidence="14" id="KW-1185">Reference proteome</keyword>
<dbReference type="InterPro" id="IPR002523">
    <property type="entry name" value="MgTranspt_CorA/ZnTranspt_ZntB"/>
</dbReference>
<evidence type="ECO:0000256" key="10">
    <source>
        <dbReference type="ARBA" id="ARBA00034269"/>
    </source>
</evidence>
<name>A0A173LLJ8_9ACTN</name>
<keyword evidence="4" id="KW-1003">Cell membrane</keyword>
<evidence type="ECO:0000256" key="8">
    <source>
        <dbReference type="ARBA" id="ARBA00023065"/>
    </source>
</evidence>
<dbReference type="PANTHER" id="PTHR46494:SF1">
    <property type="entry name" value="CORA FAMILY METAL ION TRANSPORTER (EUROFUNG)"/>
    <property type="match status" value="1"/>
</dbReference>
<dbReference type="GO" id="GO:0000287">
    <property type="term" value="F:magnesium ion binding"/>
    <property type="evidence" value="ECO:0007669"/>
    <property type="project" value="TreeGrafter"/>
</dbReference>
<dbReference type="GO" id="GO:0050897">
    <property type="term" value="F:cobalt ion binding"/>
    <property type="evidence" value="ECO:0007669"/>
    <property type="project" value="TreeGrafter"/>
</dbReference>
<dbReference type="SUPFAM" id="SSF143865">
    <property type="entry name" value="CorA soluble domain-like"/>
    <property type="match status" value="1"/>
</dbReference>
<dbReference type="CDD" id="cd12830">
    <property type="entry name" value="MtCorA-like"/>
    <property type="match status" value="1"/>
</dbReference>
<comment type="function">
    <text evidence="11">Mediates influx of magnesium ions. Alternates between open and closed states. Activated by low cytoplasmic Mg(2+) levels. Inactive when cytoplasmic Mg(2+) levels are high.</text>
</comment>
<dbReference type="Proteomes" id="UP000186104">
    <property type="component" value="Chromosome"/>
</dbReference>
<keyword evidence="6" id="KW-0460">Magnesium</keyword>
<evidence type="ECO:0000256" key="11">
    <source>
        <dbReference type="ARBA" id="ARBA00045497"/>
    </source>
</evidence>
<keyword evidence="9 12" id="KW-0472">Membrane</keyword>
<dbReference type="GO" id="GO:0005886">
    <property type="term" value="C:plasma membrane"/>
    <property type="evidence" value="ECO:0007669"/>
    <property type="project" value="UniProtKB-SubCell"/>
</dbReference>
<comment type="similarity">
    <text evidence="2">Belongs to the CorA metal ion transporter (MIT) (TC 1.A.35) family.</text>
</comment>
<dbReference type="KEGG" id="dtm:BJL86_2016"/>
<evidence type="ECO:0000256" key="2">
    <source>
        <dbReference type="ARBA" id="ARBA00009765"/>
    </source>
</evidence>
<evidence type="ECO:0000256" key="1">
    <source>
        <dbReference type="ARBA" id="ARBA00004651"/>
    </source>
</evidence>
<comment type="subcellular location">
    <subcellularLocation>
        <location evidence="1">Cell membrane</location>
        <topology evidence="1">Multi-pass membrane protein</topology>
    </subcellularLocation>
</comment>
<keyword evidence="5 12" id="KW-0812">Transmembrane</keyword>
<keyword evidence="3" id="KW-0813">Transport</keyword>
<reference evidence="13 14" key="1">
    <citation type="submission" date="2016-06" db="EMBL/GenBank/DDBJ databases">
        <title>Complete genome sequence of a saline-alkali tolerant type strain Dietzia timorensis ID05-A0528T.</title>
        <authorList>
            <person name="Wu X."/>
        </authorList>
    </citation>
    <scope>NUCLEOTIDE SEQUENCE [LARGE SCALE GENOMIC DNA]</scope>
    <source>
        <strain evidence="13 14">ID05-A0528</strain>
    </source>
</reference>
<evidence type="ECO:0000313" key="13">
    <source>
        <dbReference type="EMBL" id="ANI92783.1"/>
    </source>
</evidence>
<feature type="transmembrane region" description="Helical" evidence="12">
    <location>
        <begin position="342"/>
        <end position="362"/>
    </location>
</feature>
<accession>A0A173LLJ8</accession>
<dbReference type="Gene3D" id="1.20.58.340">
    <property type="entry name" value="Magnesium transport protein CorA, transmembrane region"/>
    <property type="match status" value="2"/>
</dbReference>
<evidence type="ECO:0000256" key="3">
    <source>
        <dbReference type="ARBA" id="ARBA00022448"/>
    </source>
</evidence>
<evidence type="ECO:0000313" key="14">
    <source>
        <dbReference type="Proteomes" id="UP000186104"/>
    </source>
</evidence>